<sequence>MISNLSRLEFKQIASFDKLFYTNSIHICPPISRNQVKI</sequence>
<reference evidence="1" key="1">
    <citation type="submission" date="2018-02" db="EMBL/GenBank/DDBJ databases">
        <title>Rhizophora mucronata_Transcriptome.</title>
        <authorList>
            <person name="Meera S.P."/>
            <person name="Sreeshan A."/>
            <person name="Augustine A."/>
        </authorList>
    </citation>
    <scope>NUCLEOTIDE SEQUENCE</scope>
    <source>
        <tissue evidence="1">Leaf</tissue>
    </source>
</reference>
<accession>A0A2P2LVR9</accession>
<evidence type="ECO:0000313" key="1">
    <source>
        <dbReference type="EMBL" id="MBX22054.1"/>
    </source>
</evidence>
<organism evidence="1">
    <name type="scientific">Rhizophora mucronata</name>
    <name type="common">Asiatic mangrove</name>
    <dbReference type="NCBI Taxonomy" id="61149"/>
    <lineage>
        <taxon>Eukaryota</taxon>
        <taxon>Viridiplantae</taxon>
        <taxon>Streptophyta</taxon>
        <taxon>Embryophyta</taxon>
        <taxon>Tracheophyta</taxon>
        <taxon>Spermatophyta</taxon>
        <taxon>Magnoliopsida</taxon>
        <taxon>eudicotyledons</taxon>
        <taxon>Gunneridae</taxon>
        <taxon>Pentapetalae</taxon>
        <taxon>rosids</taxon>
        <taxon>fabids</taxon>
        <taxon>Malpighiales</taxon>
        <taxon>Rhizophoraceae</taxon>
        <taxon>Rhizophora</taxon>
    </lineage>
</organism>
<protein>
    <submittedName>
        <fullName evidence="1">Uncharacterized protein</fullName>
    </submittedName>
</protein>
<dbReference type="EMBL" id="GGEC01041570">
    <property type="protein sequence ID" value="MBX22054.1"/>
    <property type="molecule type" value="Transcribed_RNA"/>
</dbReference>
<name>A0A2P2LVR9_RHIMU</name>
<dbReference type="AlphaFoldDB" id="A0A2P2LVR9"/>
<proteinExistence type="predicted"/>